<evidence type="ECO:0000259" key="4">
    <source>
        <dbReference type="Pfam" id="PF14509"/>
    </source>
</evidence>
<feature type="domain" description="Glycosyl-hydrolase 97 catalytic" evidence="2">
    <location>
        <begin position="286"/>
        <end position="436"/>
    </location>
</feature>
<dbReference type="GO" id="GO:0030246">
    <property type="term" value="F:carbohydrate binding"/>
    <property type="evidence" value="ECO:0007669"/>
    <property type="project" value="InterPro"/>
</dbReference>
<feature type="signal peptide" evidence="1">
    <location>
        <begin position="1"/>
        <end position="19"/>
    </location>
</feature>
<feature type="chain" id="PRO_5040910131" evidence="1">
    <location>
        <begin position="20"/>
        <end position="644"/>
    </location>
</feature>
<feature type="domain" description="Glycosyl-hydrolase 97 C-terminal oligomerisation" evidence="4">
    <location>
        <begin position="530"/>
        <end position="625"/>
    </location>
</feature>
<dbReference type="Gene3D" id="3.20.20.70">
    <property type="entry name" value="Aldolase class I"/>
    <property type="match status" value="1"/>
</dbReference>
<evidence type="ECO:0000259" key="3">
    <source>
        <dbReference type="Pfam" id="PF14508"/>
    </source>
</evidence>
<evidence type="ECO:0000313" key="5">
    <source>
        <dbReference type="EMBL" id="MCO6047456.1"/>
    </source>
</evidence>
<dbReference type="Gene3D" id="2.70.98.10">
    <property type="match status" value="1"/>
</dbReference>
<dbReference type="InterPro" id="IPR019563">
    <property type="entry name" value="GH97_catalytic"/>
</dbReference>
<comment type="caution">
    <text evidence="5">The sequence shown here is derived from an EMBL/GenBank/DDBJ whole genome shotgun (WGS) entry which is preliminary data.</text>
</comment>
<dbReference type="AlphaFoldDB" id="A0A9X2JJ36"/>
<evidence type="ECO:0000256" key="1">
    <source>
        <dbReference type="SAM" id="SignalP"/>
    </source>
</evidence>
<sequence>MLCLLLLAWCDLGCLPGHAASLQSPNGQIQLEFDVEQQGDKSQLKYNIAFAGQPVLQGAEIAFRGEDGSAIGQHVQLQNVSEVKSHDSTWNPVYGERSTVRDHYNSIRTQLTDKATGHVMRIEFRCYDAGVAYQATLQAPAADEPIRISAEASKFRFTGDHIAWCATRAQDSYRQRRLSQISGRVERPLTIELNDSCYAAIAEAGLVDYATMQLRRDQQDPHCVVSQLGGGVQSHGKLQTPWRVVMLGASVGELLENNDLILNLNAPCAIEDTSWIKPGKVIREITLTTAGAKACIDFAHEHNFQFVEFDAGWYGHEYSDDSDATTVSLDEKRSSGPLDLHWVIDYAKQRDIGIIVYVNRRALERQLDEILPLYKKWGIAGVKYGFVQTESQRWTRWLHEAVKKAAAHQLMVDVHDEYRPTGFSRTYPNLMTQEGVRGDEATPSSSQAITTLFTRNLAGAADHTICYFDSRVTAKWSHGHQLAKAVCTYSPWQFMYWYDTPLAAEADGMPSRSRIVDSPELEFFAQVPTVWDETRVIRGEIGKYAVIARRSGQDWFVGAMNSGTERELEVPLDFLTDSTSYKARVYSDDPKLDTPTRVRIDEQLVDSDAELTIDLQPNGGQAMWLRPVDSSDVAAHPPSAQPSR</sequence>
<dbReference type="Pfam" id="PF10566">
    <property type="entry name" value="Glyco_hydro_97"/>
    <property type="match status" value="1"/>
</dbReference>
<evidence type="ECO:0000313" key="6">
    <source>
        <dbReference type="Proteomes" id="UP001155241"/>
    </source>
</evidence>
<dbReference type="InterPro" id="IPR029483">
    <property type="entry name" value="GH97_C"/>
</dbReference>
<dbReference type="EMBL" id="JAMXLR010000092">
    <property type="protein sequence ID" value="MCO6047456.1"/>
    <property type="molecule type" value="Genomic_DNA"/>
</dbReference>
<dbReference type="PANTHER" id="PTHR35803:SF3">
    <property type="entry name" value="ALPHA-GLUCOSIDASE"/>
    <property type="match status" value="1"/>
</dbReference>
<dbReference type="InterPro" id="IPR013785">
    <property type="entry name" value="Aldolase_TIM"/>
</dbReference>
<dbReference type="InterPro" id="IPR014718">
    <property type="entry name" value="GH-type_carb-bd"/>
</dbReference>
<evidence type="ECO:0000259" key="2">
    <source>
        <dbReference type="Pfam" id="PF10566"/>
    </source>
</evidence>
<dbReference type="InterPro" id="IPR029486">
    <property type="entry name" value="GH97_N"/>
</dbReference>
<dbReference type="Pfam" id="PF14509">
    <property type="entry name" value="GH97_C"/>
    <property type="match status" value="1"/>
</dbReference>
<dbReference type="Proteomes" id="UP001155241">
    <property type="component" value="Unassembled WGS sequence"/>
</dbReference>
<dbReference type="RefSeq" id="WP_252855566.1">
    <property type="nucleotide sequence ID" value="NZ_JAMXLR010000092.1"/>
</dbReference>
<keyword evidence="6" id="KW-1185">Reference proteome</keyword>
<organism evidence="5 6">
    <name type="scientific">Aeoliella straminimaris</name>
    <dbReference type="NCBI Taxonomy" id="2954799"/>
    <lineage>
        <taxon>Bacteria</taxon>
        <taxon>Pseudomonadati</taxon>
        <taxon>Planctomycetota</taxon>
        <taxon>Planctomycetia</taxon>
        <taxon>Pirellulales</taxon>
        <taxon>Lacipirellulaceae</taxon>
        <taxon>Aeoliella</taxon>
    </lineage>
</organism>
<name>A0A9X2JJ36_9BACT</name>
<dbReference type="GO" id="GO:0016787">
    <property type="term" value="F:hydrolase activity"/>
    <property type="evidence" value="ECO:0007669"/>
    <property type="project" value="UniProtKB-KW"/>
</dbReference>
<dbReference type="InterPro" id="IPR052720">
    <property type="entry name" value="Glycosyl_hydrolase_97"/>
</dbReference>
<reference evidence="5" key="1">
    <citation type="submission" date="2022-06" db="EMBL/GenBank/DDBJ databases">
        <title>Aeoliella straminimaris, a novel planctomycete from sediments.</title>
        <authorList>
            <person name="Vitorino I.R."/>
            <person name="Lage O.M."/>
        </authorList>
    </citation>
    <scope>NUCLEOTIDE SEQUENCE</scope>
    <source>
        <strain evidence="5">ICT_H6.2</strain>
    </source>
</reference>
<keyword evidence="5" id="KW-0378">Hydrolase</keyword>
<gene>
    <name evidence="5" type="ORF">NG895_26430</name>
</gene>
<dbReference type="SUPFAM" id="SSF51445">
    <property type="entry name" value="(Trans)glycosidases"/>
    <property type="match status" value="1"/>
</dbReference>
<dbReference type="PANTHER" id="PTHR35803">
    <property type="entry name" value="GLUCAN 1,4-ALPHA-GLUCOSIDASE SUSB-RELATED"/>
    <property type="match status" value="1"/>
</dbReference>
<dbReference type="Pfam" id="PF14508">
    <property type="entry name" value="GH97_N"/>
    <property type="match status" value="1"/>
</dbReference>
<feature type="domain" description="Glycosyl-hydrolase 97 N-terminal" evidence="3">
    <location>
        <begin position="22"/>
        <end position="267"/>
    </location>
</feature>
<protein>
    <submittedName>
        <fullName evidence="5">Glycoside hydrolase family 97 protein</fullName>
    </submittedName>
</protein>
<accession>A0A9X2JJ36</accession>
<keyword evidence="1" id="KW-0732">Signal</keyword>
<proteinExistence type="predicted"/>
<dbReference type="InterPro" id="IPR017853">
    <property type="entry name" value="GH"/>
</dbReference>